<keyword evidence="7 9" id="KW-0443">Lipid metabolism</keyword>
<feature type="domain" description="Cyclic nucleotide-binding" evidence="12">
    <location>
        <begin position="603"/>
        <end position="710"/>
    </location>
</feature>
<feature type="active site" description="Proton acceptor" evidence="9">
    <location>
        <position position="1088"/>
    </location>
</feature>
<dbReference type="InterPro" id="IPR018490">
    <property type="entry name" value="cNMP-bd_dom_sf"/>
</dbReference>
<dbReference type="Pfam" id="PF24179">
    <property type="entry name" value="NTE_Ploop"/>
    <property type="match status" value="1"/>
</dbReference>
<dbReference type="SUPFAM" id="SSF51206">
    <property type="entry name" value="cAMP-binding domain-like"/>
    <property type="match status" value="3"/>
</dbReference>
<keyword evidence="6 11" id="KW-1133">Transmembrane helix</keyword>
<dbReference type="EMBL" id="JALLPJ020000562">
    <property type="protein sequence ID" value="KAL3788494.1"/>
    <property type="molecule type" value="Genomic_DNA"/>
</dbReference>
<dbReference type="Pfam" id="PF01734">
    <property type="entry name" value="Patatin"/>
    <property type="match status" value="1"/>
</dbReference>
<gene>
    <name evidence="14" type="ORF">ACHAWO_001475</name>
</gene>
<evidence type="ECO:0000256" key="3">
    <source>
        <dbReference type="ARBA" id="ARBA00022692"/>
    </source>
</evidence>
<keyword evidence="15" id="KW-1185">Reference proteome</keyword>
<sequence length="1223" mass="136508">MSLFESLNLQSRERPPLHCRLYETYLPPSYLPESCSQYYQFDDGIYYYPKWAWSLINTVFVSTATMINSVMIMIGVFLWMANRQFHFSKQKHSYDREPFRPLKPLNKAKKSSMKALKKARRNIINKVRKKRGITIIVEDDEKQEAVRFEKVTHNEMRRDKSFSSFLEDVEEDKDTQAANTGQHERRARSDSMKKGTQDLLQIASRIEVFSYLSPEAAEEILSYVEYVDLSSEPNGKLIFDNNTIDGSLYAVVTGEAKMMLSVQKHSNGVSGESQSFEFVAGPGEVLTSLLTLISSLIREYKLQEAFISSPIPGLIGSDFINVDVNGRPTGSADKRSLIPEGFDVRAIISAPNTCLMRIPSRCFINILERFPQDVHQICQTIVARLQRVTIQTLVRFLGLDAEVLGTDASRGYSQNGKLPERKPRKTNEWKKFEESLAIDSVNSTLIDLAIPAAASLFGLTPQKSHILKEDASIVSFAPGSTVCKAGEALGAVYLILKGSLEVGYEKNVKVGEAPAATEKHVKTGRKGQQSSCESNDSGNALFRAGSGTFVGLFSSFTNDSSFINVHNSASSKDDALLLKISSKTLDKIISTYPRALIHCLLDILDTIGSSPSVYLLDWTLDWIHLDAGEHIAIKDQPCDSMFVVLNGRLRTGTSPAPNDTGNAPPSLEYGRGETIGGLEALADDRWSQDVFAIRHCEVARVPMSLINVLISLYPAAGIRFAKVIAKMHKYNKSLNAADSLLPSYGLSLATVAVIPLTQDIDVSEFCSSLTSSLHSIAPTKLLTKDETVEKIGRRLLRRPSALLKMKMTRFLGDLEENNRLVVYRGEVKYTWWSKIAILQADCVLVVVDSNSAPETSSRVQDCLKWANAVKNVRVELVVVQSRTVSKSGEHASEEVNDWNENRPWLTRQHLVRAPIKDHFQDFSRMCRRVTGQSIGLVLGGGGARGLAHLGVIKALNEAGLSVDMVGGTSQGAFVGALYAKDPDDFEKLEKTAREMADSMSSMKEKLLDLTFPVTSFFNGSRFNNGISKFLGDIRIQDLVLNFYCVSVDIRNSQQMVHRKGVCWKAVRASMTLAGYLPPVSVDGALCVDGGYMNVLPADIMKESGAKMVIAVDVSYEKVEDYYEYGMDLSGWWLIWNSWNPFTKTVRVPSMGDINERLAWISSERYKRHVVENKTDLFLRPPVDDYGTLQFDKFDEIVQIGYDYAKPLVEQWAKEHGYFKTQDK</sequence>
<keyword evidence="5 9" id="KW-0442">Lipid degradation</keyword>
<evidence type="ECO:0000256" key="4">
    <source>
        <dbReference type="ARBA" id="ARBA00022801"/>
    </source>
</evidence>
<dbReference type="Pfam" id="PF00027">
    <property type="entry name" value="cNMP_binding"/>
    <property type="match status" value="1"/>
</dbReference>
<feature type="short sequence motif" description="GXSXG" evidence="9">
    <location>
        <begin position="967"/>
        <end position="971"/>
    </location>
</feature>
<keyword evidence="4 9" id="KW-0378">Hydrolase</keyword>
<proteinExistence type="inferred from homology"/>
<comment type="caution">
    <text evidence="14">The sequence shown here is derived from an EMBL/GenBank/DDBJ whole genome shotgun (WGS) entry which is preliminary data.</text>
</comment>
<evidence type="ECO:0000256" key="7">
    <source>
        <dbReference type="ARBA" id="ARBA00023098"/>
    </source>
</evidence>
<dbReference type="InterPro" id="IPR014710">
    <property type="entry name" value="RmlC-like_jellyroll"/>
</dbReference>
<evidence type="ECO:0000256" key="5">
    <source>
        <dbReference type="ARBA" id="ARBA00022963"/>
    </source>
</evidence>
<dbReference type="Proteomes" id="UP001530400">
    <property type="component" value="Unassembled WGS sequence"/>
</dbReference>
<protein>
    <recommendedName>
        <fullName evidence="16">Patatin</fullName>
    </recommendedName>
</protein>
<evidence type="ECO:0008006" key="16">
    <source>
        <dbReference type="Google" id="ProtNLM"/>
    </source>
</evidence>
<dbReference type="PANTHER" id="PTHR14226">
    <property type="entry name" value="NEUROPATHY TARGET ESTERASE/SWISS CHEESE D.MELANOGASTER"/>
    <property type="match status" value="1"/>
</dbReference>
<evidence type="ECO:0000256" key="11">
    <source>
        <dbReference type="SAM" id="Phobius"/>
    </source>
</evidence>
<accession>A0ABD3PLG8</accession>
<reference evidence="14 15" key="1">
    <citation type="submission" date="2024-10" db="EMBL/GenBank/DDBJ databases">
        <title>Updated reference genomes for cyclostephanoid diatoms.</title>
        <authorList>
            <person name="Roberts W.R."/>
            <person name="Alverson A.J."/>
        </authorList>
    </citation>
    <scope>NUCLEOTIDE SEQUENCE [LARGE SCALE GENOMIC DNA]</scope>
    <source>
        <strain evidence="14 15">AJA010-31</strain>
    </source>
</reference>
<dbReference type="CDD" id="cd00038">
    <property type="entry name" value="CAP_ED"/>
    <property type="match status" value="2"/>
</dbReference>
<feature type="domain" description="Cyclic nucleotide-binding" evidence="12">
    <location>
        <begin position="455"/>
        <end position="502"/>
    </location>
</feature>
<evidence type="ECO:0000256" key="9">
    <source>
        <dbReference type="PROSITE-ProRule" id="PRU01161"/>
    </source>
</evidence>
<evidence type="ECO:0000256" key="6">
    <source>
        <dbReference type="ARBA" id="ARBA00022989"/>
    </source>
</evidence>
<evidence type="ECO:0000313" key="15">
    <source>
        <dbReference type="Proteomes" id="UP001530400"/>
    </source>
</evidence>
<dbReference type="InterPro" id="IPR050301">
    <property type="entry name" value="NTE"/>
</dbReference>
<feature type="active site" description="Nucleophile" evidence="9">
    <location>
        <position position="969"/>
    </location>
</feature>
<feature type="short sequence motif" description="GXGXXG" evidence="9">
    <location>
        <begin position="940"/>
        <end position="945"/>
    </location>
</feature>
<dbReference type="Gene3D" id="3.40.1090.10">
    <property type="entry name" value="Cytosolic phospholipase A2 catalytic domain"/>
    <property type="match status" value="1"/>
</dbReference>
<evidence type="ECO:0000259" key="12">
    <source>
        <dbReference type="PROSITE" id="PS50042"/>
    </source>
</evidence>
<evidence type="ECO:0000313" key="14">
    <source>
        <dbReference type="EMBL" id="KAL3788494.1"/>
    </source>
</evidence>
<dbReference type="Gene3D" id="2.60.120.10">
    <property type="entry name" value="Jelly Rolls"/>
    <property type="match status" value="3"/>
</dbReference>
<dbReference type="InterPro" id="IPR016035">
    <property type="entry name" value="Acyl_Trfase/lysoPLipase"/>
</dbReference>
<dbReference type="InterPro" id="IPR000595">
    <property type="entry name" value="cNMP-bd_dom"/>
</dbReference>
<keyword evidence="3 11" id="KW-0812">Transmembrane</keyword>
<comment type="subcellular location">
    <subcellularLocation>
        <location evidence="1">Membrane</location>
    </subcellularLocation>
</comment>
<dbReference type="SUPFAM" id="SSF52151">
    <property type="entry name" value="FabD/lysophospholipase-like"/>
    <property type="match status" value="1"/>
</dbReference>
<dbReference type="PROSITE" id="PS50042">
    <property type="entry name" value="CNMP_BINDING_3"/>
    <property type="match status" value="2"/>
</dbReference>
<feature type="region of interest" description="Disordered" evidence="10">
    <location>
        <begin position="169"/>
        <end position="194"/>
    </location>
</feature>
<dbReference type="GO" id="GO:0016020">
    <property type="term" value="C:membrane"/>
    <property type="evidence" value="ECO:0007669"/>
    <property type="project" value="UniProtKB-SubCell"/>
</dbReference>
<feature type="transmembrane region" description="Helical" evidence="11">
    <location>
        <begin position="51"/>
        <end position="81"/>
    </location>
</feature>
<evidence type="ECO:0000259" key="13">
    <source>
        <dbReference type="PROSITE" id="PS51635"/>
    </source>
</evidence>
<feature type="compositionally biased region" description="Basic and acidic residues" evidence="10">
    <location>
        <begin position="182"/>
        <end position="194"/>
    </location>
</feature>
<feature type="domain" description="PNPLA" evidence="13">
    <location>
        <begin position="936"/>
        <end position="1101"/>
    </location>
</feature>
<dbReference type="AlphaFoldDB" id="A0ABD3PLG8"/>
<evidence type="ECO:0000256" key="8">
    <source>
        <dbReference type="ARBA" id="ARBA00023136"/>
    </source>
</evidence>
<dbReference type="InterPro" id="IPR002641">
    <property type="entry name" value="PNPLA_dom"/>
</dbReference>
<evidence type="ECO:0000256" key="2">
    <source>
        <dbReference type="ARBA" id="ARBA00006636"/>
    </source>
</evidence>
<name>A0ABD3PLG8_9STRA</name>
<dbReference type="InterPro" id="IPR056556">
    <property type="entry name" value="NTE1_P-loop_dom"/>
</dbReference>
<evidence type="ECO:0000256" key="10">
    <source>
        <dbReference type="SAM" id="MobiDB-lite"/>
    </source>
</evidence>
<dbReference type="PANTHER" id="PTHR14226:SF29">
    <property type="entry name" value="NEUROPATHY TARGET ESTERASE SWS"/>
    <property type="match status" value="1"/>
</dbReference>
<comment type="similarity">
    <text evidence="2">Belongs to the NTE family.</text>
</comment>
<dbReference type="GO" id="GO:0004622">
    <property type="term" value="F:phosphatidylcholine lysophospholipase activity"/>
    <property type="evidence" value="ECO:0007669"/>
    <property type="project" value="UniProtKB-ARBA"/>
</dbReference>
<organism evidence="14 15">
    <name type="scientific">Cyclotella atomus</name>
    <dbReference type="NCBI Taxonomy" id="382360"/>
    <lineage>
        <taxon>Eukaryota</taxon>
        <taxon>Sar</taxon>
        <taxon>Stramenopiles</taxon>
        <taxon>Ochrophyta</taxon>
        <taxon>Bacillariophyta</taxon>
        <taxon>Coscinodiscophyceae</taxon>
        <taxon>Thalassiosirophycidae</taxon>
        <taxon>Stephanodiscales</taxon>
        <taxon>Stephanodiscaceae</taxon>
        <taxon>Cyclotella</taxon>
    </lineage>
</organism>
<keyword evidence="8 11" id="KW-0472">Membrane</keyword>
<dbReference type="GO" id="GO:0016042">
    <property type="term" value="P:lipid catabolic process"/>
    <property type="evidence" value="ECO:0007669"/>
    <property type="project" value="UniProtKB-UniRule"/>
</dbReference>
<evidence type="ECO:0000256" key="1">
    <source>
        <dbReference type="ARBA" id="ARBA00004370"/>
    </source>
</evidence>
<dbReference type="PROSITE" id="PS51635">
    <property type="entry name" value="PNPLA"/>
    <property type="match status" value="1"/>
</dbReference>
<feature type="short sequence motif" description="DGA/G" evidence="9">
    <location>
        <begin position="1088"/>
        <end position="1090"/>
    </location>
</feature>